<dbReference type="EMBL" id="VZBP01000201">
    <property type="protein sequence ID" value="MQO11116.1"/>
    <property type="molecule type" value="Genomic_DNA"/>
</dbReference>
<organism evidence="3 4">
    <name type="scientific">Segatella copri</name>
    <dbReference type="NCBI Taxonomy" id="165179"/>
    <lineage>
        <taxon>Bacteria</taxon>
        <taxon>Pseudomonadati</taxon>
        <taxon>Bacteroidota</taxon>
        <taxon>Bacteroidia</taxon>
        <taxon>Bacteroidales</taxon>
        <taxon>Prevotellaceae</taxon>
        <taxon>Segatella</taxon>
    </lineage>
</organism>
<dbReference type="Proteomes" id="UP000405805">
    <property type="component" value="Unassembled WGS sequence"/>
</dbReference>
<name>A0AA90VIW5_9BACT</name>
<gene>
    <name evidence="3" type="ORF">F7D57_15695</name>
</gene>
<evidence type="ECO:0000256" key="1">
    <source>
        <dbReference type="SAM" id="MobiDB-lite"/>
    </source>
</evidence>
<evidence type="ECO:0000256" key="2">
    <source>
        <dbReference type="SAM" id="SignalP"/>
    </source>
</evidence>
<evidence type="ECO:0000313" key="3">
    <source>
        <dbReference type="EMBL" id="MQO11116.1"/>
    </source>
</evidence>
<dbReference type="RefSeq" id="WP_153098176.1">
    <property type="nucleotide sequence ID" value="NZ_VZBP01000201.1"/>
</dbReference>
<feature type="signal peptide" evidence="2">
    <location>
        <begin position="1"/>
        <end position="20"/>
    </location>
</feature>
<protein>
    <recommendedName>
        <fullName evidence="5">Major fimbrial subunit protein N-terminal domain-containing protein</fullName>
    </recommendedName>
</protein>
<sequence length="454" mass="49256">MFFALAASSLLFGACSSDDAVVSTTAQNEAVQQIVLQVASSGDGLTTRAGRPLYSSQALQTIENVRVLIYKNDTKEGSDKTIVFDKNYDWTSSVTYTTNGHGRQLTISLKGKDKLEKGKYTIMAVGYSKNSDYDYKLDATVVTDAPSLKDKTYKDITATLKSGKNAAEEVFAGDAAIDIDDNKEIVTKTTGENGVAVTLHRQVAGAFGYFKNIPASVDGKVAKTLRLVTRSKNNTLTFNGFNSSFTAANTAGSTIKYYINGSTTGPAFISDATFLGGDPAYVLYSINLDDWYKNGDKDHDGLLTEKDGWTHADIFKNTTLVQGSVFGSNFIIPFGLTQGKNTMELQLLDGNGTIIKTWNVSIPSADVNKNQQLGAIDESTSIFNVVRNHMYNLGVKLYNGGTVDPEPGKPNPDPKPDPKPDPTNPDKPEDLSKGQNLILKVNDNWEAIHQMELD</sequence>
<feature type="region of interest" description="Disordered" evidence="1">
    <location>
        <begin position="401"/>
        <end position="438"/>
    </location>
</feature>
<feature type="compositionally biased region" description="Basic and acidic residues" evidence="1">
    <location>
        <begin position="412"/>
        <end position="432"/>
    </location>
</feature>
<proteinExistence type="predicted"/>
<evidence type="ECO:0008006" key="5">
    <source>
        <dbReference type="Google" id="ProtNLM"/>
    </source>
</evidence>
<dbReference type="AlphaFoldDB" id="A0AA90VIW5"/>
<feature type="chain" id="PRO_5041730481" description="Major fimbrial subunit protein N-terminal domain-containing protein" evidence="2">
    <location>
        <begin position="21"/>
        <end position="454"/>
    </location>
</feature>
<keyword evidence="2" id="KW-0732">Signal</keyword>
<evidence type="ECO:0000313" key="4">
    <source>
        <dbReference type="Proteomes" id="UP000405805"/>
    </source>
</evidence>
<accession>A0AA90VIW5</accession>
<reference evidence="4" key="1">
    <citation type="submission" date="2019-09" db="EMBL/GenBank/DDBJ databases">
        <title>Distinct polysaccharide growth profiles of human intestinal Prevotella copri isolates.</title>
        <authorList>
            <person name="Fehlner-Peach H."/>
            <person name="Magnabosco C."/>
            <person name="Raghavan V."/>
            <person name="Scher J.U."/>
            <person name="Tett A."/>
            <person name="Cox L.M."/>
            <person name="Gottsegen C."/>
            <person name="Watters A."/>
            <person name="Wiltshire- Gordon J.D."/>
            <person name="Segata N."/>
            <person name="Bonneau R."/>
            <person name="Littman D.R."/>
        </authorList>
    </citation>
    <scope>NUCLEOTIDE SEQUENCE [LARGE SCALE GENOMIC DNA]</scope>
    <source>
        <strain evidence="4">iA624</strain>
    </source>
</reference>
<comment type="caution">
    <text evidence="3">The sequence shown here is derived from an EMBL/GenBank/DDBJ whole genome shotgun (WGS) entry which is preliminary data.</text>
</comment>